<feature type="chain" id="PRO_5004237349" description="SKP1 component POZ domain-containing protein" evidence="3">
    <location>
        <begin position="20"/>
        <end position="281"/>
    </location>
</feature>
<feature type="transmembrane region" description="Helical" evidence="2">
    <location>
        <begin position="73"/>
        <end position="96"/>
    </location>
</feature>
<evidence type="ECO:0000256" key="1">
    <source>
        <dbReference type="ARBA" id="ARBA00009993"/>
    </source>
</evidence>
<keyword evidence="2" id="KW-0472">Membrane</keyword>
<sequence>MFFPTLFLALSFCLARVLTIIPCICFEWTRRCGLLVEIVAAFLCIRERKRKRDRDCVIVCVCEAERLRAYGAVIALILISLIPLFCVFGGWWWWWWAVAIVCFSESSTMAEQKGAGVPFNSEAHSQKSYTDMCAAMQGLQPLSRLRVHTRSIEPLSYVCMISGDGMEFIIPEAAARQSKMISSLLDAIFCLPNRGGFGDSLRNKPNPGVLAVNSINMMPRIPLEPLSSRTLELVCRYLLQRSTGDPNSTEEFSLLGELDPLSDEDQDVVSDLLLAADFIDC</sequence>
<evidence type="ECO:0000256" key="3">
    <source>
        <dbReference type="SAM" id="SignalP"/>
    </source>
</evidence>
<dbReference type="InterPro" id="IPR001232">
    <property type="entry name" value="SKP1-like"/>
</dbReference>
<dbReference type="Proteomes" id="UP000002296">
    <property type="component" value="Unassembled WGS sequence"/>
</dbReference>
<keyword evidence="5" id="KW-1185">Reference proteome</keyword>
<dbReference type="GO" id="GO:0006511">
    <property type="term" value="P:ubiquitin-dependent protein catabolic process"/>
    <property type="evidence" value="ECO:0007669"/>
    <property type="project" value="InterPro"/>
</dbReference>
<evidence type="ECO:0008006" key="6">
    <source>
        <dbReference type="Google" id="ProtNLM"/>
    </source>
</evidence>
<dbReference type="SMART" id="SM00512">
    <property type="entry name" value="Skp1"/>
    <property type="match status" value="1"/>
</dbReference>
<protein>
    <recommendedName>
        <fullName evidence="6">SKP1 component POZ domain-containing protein</fullName>
    </recommendedName>
</protein>
<evidence type="ECO:0000313" key="4">
    <source>
        <dbReference type="EMBL" id="EAN93514.1"/>
    </source>
</evidence>
<name>Q4DLU6_TRYCC</name>
<keyword evidence="2" id="KW-0812">Transmembrane</keyword>
<dbReference type="PaxDb" id="353153-Q4DLU6"/>
<dbReference type="OMA" id="TIIPCIC"/>
<dbReference type="GeneID" id="3547063"/>
<dbReference type="KEGG" id="tcr:510575.230"/>
<accession>Q4DLU6</accession>
<reference evidence="4 5" key="1">
    <citation type="journal article" date="2005" name="Science">
        <title>The genome sequence of Trypanosoma cruzi, etiologic agent of Chagas disease.</title>
        <authorList>
            <person name="El-Sayed N.M."/>
            <person name="Myler P.J."/>
            <person name="Bartholomeu D.C."/>
            <person name="Nilsson D."/>
            <person name="Aggarwal G."/>
            <person name="Tran A.N."/>
            <person name="Ghedin E."/>
            <person name="Worthey E.A."/>
            <person name="Delcher A.L."/>
            <person name="Blandin G."/>
            <person name="Westenberger S.J."/>
            <person name="Caler E."/>
            <person name="Cerqueira G.C."/>
            <person name="Branche C."/>
            <person name="Haas B."/>
            <person name="Anupama A."/>
            <person name="Arner E."/>
            <person name="Aslund L."/>
            <person name="Attipoe P."/>
            <person name="Bontempi E."/>
            <person name="Bringaud F."/>
            <person name="Burton P."/>
            <person name="Cadag E."/>
            <person name="Campbell D.A."/>
            <person name="Carrington M."/>
            <person name="Crabtree J."/>
            <person name="Darban H."/>
            <person name="da Silveira J.F."/>
            <person name="de Jong P."/>
            <person name="Edwards K."/>
            <person name="Englund P.T."/>
            <person name="Fazelina G."/>
            <person name="Feldblyum T."/>
            <person name="Ferella M."/>
            <person name="Frasch A.C."/>
            <person name="Gull K."/>
            <person name="Horn D."/>
            <person name="Hou L."/>
            <person name="Huang Y."/>
            <person name="Kindlund E."/>
            <person name="Klingbeil M."/>
            <person name="Kluge S."/>
            <person name="Koo H."/>
            <person name="Lacerda D."/>
            <person name="Levin M.J."/>
            <person name="Lorenzi H."/>
            <person name="Louie T."/>
            <person name="Machado C.R."/>
            <person name="McCulloch R."/>
            <person name="McKenna A."/>
            <person name="Mizuno Y."/>
            <person name="Mottram J.C."/>
            <person name="Nelson S."/>
            <person name="Ochaya S."/>
            <person name="Osoegawa K."/>
            <person name="Pai G."/>
            <person name="Parsons M."/>
            <person name="Pentony M."/>
            <person name="Pettersson U."/>
            <person name="Pop M."/>
            <person name="Ramirez J.L."/>
            <person name="Rinta J."/>
            <person name="Robertson L."/>
            <person name="Salzberg S.L."/>
            <person name="Sanchez D.O."/>
            <person name="Seyler A."/>
            <person name="Sharma R."/>
            <person name="Shetty J."/>
            <person name="Simpson A.J."/>
            <person name="Sisk E."/>
            <person name="Tammi M.T."/>
            <person name="Tarleton R."/>
            <person name="Teixeira S."/>
            <person name="Van Aken S."/>
            <person name="Vogt C."/>
            <person name="Ward P.N."/>
            <person name="Wickstead B."/>
            <person name="Wortman J."/>
            <person name="White O."/>
            <person name="Fraser C.M."/>
            <person name="Stuart K.D."/>
            <person name="Andersson B."/>
        </authorList>
    </citation>
    <scope>NUCLEOTIDE SEQUENCE [LARGE SCALE GENOMIC DNA]</scope>
    <source>
        <strain evidence="4 5">CL Brener</strain>
    </source>
</reference>
<evidence type="ECO:0000313" key="5">
    <source>
        <dbReference type="Proteomes" id="UP000002296"/>
    </source>
</evidence>
<dbReference type="InParanoid" id="Q4DLU6"/>
<dbReference type="InterPro" id="IPR011333">
    <property type="entry name" value="SKP1/BTB/POZ_sf"/>
</dbReference>
<organism evidence="4 5">
    <name type="scientific">Trypanosoma cruzi (strain CL Brener)</name>
    <dbReference type="NCBI Taxonomy" id="353153"/>
    <lineage>
        <taxon>Eukaryota</taxon>
        <taxon>Discoba</taxon>
        <taxon>Euglenozoa</taxon>
        <taxon>Kinetoplastea</taxon>
        <taxon>Metakinetoplastina</taxon>
        <taxon>Trypanosomatida</taxon>
        <taxon>Trypanosomatidae</taxon>
        <taxon>Trypanosoma</taxon>
        <taxon>Schizotrypanum</taxon>
    </lineage>
</organism>
<proteinExistence type="inferred from homology"/>
<keyword evidence="3" id="KW-0732">Signal</keyword>
<dbReference type="EMBL" id="AAHK01000344">
    <property type="protein sequence ID" value="EAN93514.1"/>
    <property type="molecule type" value="Genomic_DNA"/>
</dbReference>
<comment type="caution">
    <text evidence="4">The sequence shown here is derived from an EMBL/GenBank/DDBJ whole genome shotgun (WGS) entry which is preliminary data.</text>
</comment>
<gene>
    <name evidence="4" type="ORF">Tc00.1047053510575.230</name>
</gene>
<dbReference type="Gene3D" id="3.30.710.10">
    <property type="entry name" value="Potassium Channel Kv1.1, Chain A"/>
    <property type="match status" value="1"/>
</dbReference>
<comment type="similarity">
    <text evidence="1">Belongs to the SKP1 family.</text>
</comment>
<feature type="signal peptide" evidence="3">
    <location>
        <begin position="1"/>
        <end position="19"/>
    </location>
</feature>
<evidence type="ECO:0000256" key="2">
    <source>
        <dbReference type="SAM" id="Phobius"/>
    </source>
</evidence>
<dbReference type="SUPFAM" id="SSF54695">
    <property type="entry name" value="POZ domain"/>
    <property type="match status" value="1"/>
</dbReference>
<dbReference type="AlphaFoldDB" id="Q4DLU6"/>
<keyword evidence="2" id="KW-1133">Transmembrane helix</keyword>
<dbReference type="RefSeq" id="XP_815365.1">
    <property type="nucleotide sequence ID" value="XM_810272.1"/>
</dbReference>